<keyword evidence="13" id="KW-1185">Reference proteome</keyword>
<dbReference type="Gene3D" id="1.10.3810.10">
    <property type="entry name" value="Biosynthetic peptidoglycan transglycosylase-like"/>
    <property type="match status" value="1"/>
</dbReference>
<name>A0ABW4RVH6_9ACTN</name>
<dbReference type="InterPro" id="IPR050396">
    <property type="entry name" value="Glycosyltr_51/Transpeptidase"/>
</dbReference>
<dbReference type="SUPFAM" id="SSF53955">
    <property type="entry name" value="Lysozyme-like"/>
    <property type="match status" value="1"/>
</dbReference>
<organism evidence="12 13">
    <name type="scientific">Luteococcus peritonei</name>
    <dbReference type="NCBI Taxonomy" id="88874"/>
    <lineage>
        <taxon>Bacteria</taxon>
        <taxon>Bacillati</taxon>
        <taxon>Actinomycetota</taxon>
        <taxon>Actinomycetes</taxon>
        <taxon>Propionibacteriales</taxon>
        <taxon>Propionibacteriaceae</taxon>
        <taxon>Luteococcus</taxon>
    </lineage>
</organism>
<comment type="catalytic activity">
    <reaction evidence="7">
        <text>Preferential cleavage: (Ac)2-L-Lys-D-Ala-|-D-Ala. Also transpeptidation of peptidyl-alanyl moieties that are N-acyl substituents of D-alanine.</text>
        <dbReference type="EC" id="3.4.16.4"/>
    </reaction>
</comment>
<evidence type="ECO:0000313" key="13">
    <source>
        <dbReference type="Proteomes" id="UP001597326"/>
    </source>
</evidence>
<dbReference type="Pfam" id="PF00905">
    <property type="entry name" value="Transpeptidase"/>
    <property type="match status" value="1"/>
</dbReference>
<evidence type="ECO:0000256" key="8">
    <source>
        <dbReference type="ARBA" id="ARBA00049902"/>
    </source>
</evidence>
<dbReference type="Gene3D" id="3.40.710.10">
    <property type="entry name" value="DD-peptidase/beta-lactamase superfamily"/>
    <property type="match status" value="1"/>
</dbReference>
<evidence type="ECO:0000256" key="6">
    <source>
        <dbReference type="ARBA" id="ARBA00023268"/>
    </source>
</evidence>
<dbReference type="EMBL" id="JBHUFZ010000016">
    <property type="protein sequence ID" value="MFD1890030.1"/>
    <property type="molecule type" value="Genomic_DNA"/>
</dbReference>
<dbReference type="Pfam" id="PF00912">
    <property type="entry name" value="Transgly"/>
    <property type="match status" value="1"/>
</dbReference>
<dbReference type="Gene3D" id="3.30.10.20">
    <property type="match status" value="1"/>
</dbReference>
<evidence type="ECO:0000256" key="4">
    <source>
        <dbReference type="ARBA" id="ARBA00022679"/>
    </source>
</evidence>
<dbReference type="InterPro" id="IPR001460">
    <property type="entry name" value="PCN-bd_Tpept"/>
</dbReference>
<dbReference type="InterPro" id="IPR012338">
    <property type="entry name" value="Beta-lactam/transpept-like"/>
</dbReference>
<dbReference type="PANTHER" id="PTHR32282:SF33">
    <property type="entry name" value="PEPTIDOGLYCAN GLYCOSYLTRANSFERASE"/>
    <property type="match status" value="1"/>
</dbReference>
<evidence type="ECO:0000313" key="12">
    <source>
        <dbReference type="EMBL" id="MFD1890030.1"/>
    </source>
</evidence>
<feature type="region of interest" description="Disordered" evidence="9">
    <location>
        <begin position="764"/>
        <end position="836"/>
    </location>
</feature>
<evidence type="ECO:0000259" key="11">
    <source>
        <dbReference type="Pfam" id="PF00912"/>
    </source>
</evidence>
<evidence type="ECO:0000256" key="7">
    <source>
        <dbReference type="ARBA" id="ARBA00034000"/>
    </source>
</evidence>
<evidence type="ECO:0000256" key="9">
    <source>
        <dbReference type="SAM" id="MobiDB-lite"/>
    </source>
</evidence>
<dbReference type="InterPro" id="IPR023346">
    <property type="entry name" value="Lysozyme-like_dom_sf"/>
</dbReference>
<keyword evidence="2" id="KW-0645">Protease</keyword>
<feature type="compositionally biased region" description="Low complexity" evidence="9">
    <location>
        <begin position="779"/>
        <end position="836"/>
    </location>
</feature>
<evidence type="ECO:0000256" key="3">
    <source>
        <dbReference type="ARBA" id="ARBA00022676"/>
    </source>
</evidence>
<dbReference type="InterPro" id="IPR005543">
    <property type="entry name" value="PASTA_dom"/>
</dbReference>
<dbReference type="RefSeq" id="WP_343872980.1">
    <property type="nucleotide sequence ID" value="NZ_BAAAIX010000013.1"/>
</dbReference>
<sequence length="836" mass="89463">MTPRTSGSNAYHLGLFAALSVVCGLLVAGLLLPFAAVGGSLVKSSANSLESLPAELAIGPQSERSRVLMADGSVLTEFYAENRVYVPLKQISPLMRTAQTAIEDSRFYEHGAIDFRGTARAALRSASGSTQGGSTLTQQYVKQVQIEAANVANDEEGVLKAQEQTLARKVRELRYAVAVEKKLSKDQILERYLNIAYYGAGAYGVEAAAHRYFNTSAAKLTLPQAAMLAGLVQNPVATDPIHNPNTAIQRRNVVLNRMLELKLITKAQADAAKKTGFDAKLVQQPKNDCVDSQFPTLCLYVKNVMTSDQFKVLGKTRQERLNTLQRGGLTIRTLINPKAQTAAEAAVAGRIAPTDPFISTSVMIQPKSGLIVAMAQNRPKLGNGKGQTWYNYSVDAGLGGAEGYQAGSTFKTFTIAAAIANGISISRSYNSPQTMQFKGQTFRSCKGPFTAGDYKPKNSTGAGHFNMTQATMKSINTYFVQLERDAGLCNVVKMSQAAGVKRADGKDLIKDSPYYDNIISYTLGAVEVTPLSMAEAYATFANRGVHCNPIIVESVTNKAGKKVAVPSADCKKVMEPYVADTVSLLLQKTIGPGGTANPANLGDGRDQAAKTGTIDSAEAVWLAGYTPELAGIAMIAADKQAPQYKGKKRRSITGRFSHGTECVAYGGCQLSGSGGRDAGKIWRRAMRAGVADLPRTQFHSPSQEAIQGKYQEIPDTSGMTWKDREAALQAAGFSVQYTQEYNSAPAGTMLYYYPTSGRRRTGDPIYFVTSMGPRPAPKPTATRTRTATSQPRATATRSSTKPTATKTTTKASPKPTATKTTAQPKPSATASSKKTP</sequence>
<reference evidence="13" key="1">
    <citation type="journal article" date="2019" name="Int. J. Syst. Evol. Microbiol.">
        <title>The Global Catalogue of Microorganisms (GCM) 10K type strain sequencing project: providing services to taxonomists for standard genome sequencing and annotation.</title>
        <authorList>
            <consortium name="The Broad Institute Genomics Platform"/>
            <consortium name="The Broad Institute Genome Sequencing Center for Infectious Disease"/>
            <person name="Wu L."/>
            <person name="Ma J."/>
        </authorList>
    </citation>
    <scope>NUCLEOTIDE SEQUENCE [LARGE SCALE GENOMIC DNA]</scope>
    <source>
        <strain evidence="13">CAIM 431</strain>
    </source>
</reference>
<keyword evidence="3" id="KW-0328">Glycosyltransferase</keyword>
<feature type="domain" description="Penicillin-binding protein transpeptidase" evidence="10">
    <location>
        <begin position="361"/>
        <end position="653"/>
    </location>
</feature>
<comment type="catalytic activity">
    <reaction evidence="8">
        <text>[GlcNAc-(1-&gt;4)-Mur2Ac(oyl-L-Ala-gamma-D-Glu-L-Lys-D-Ala-D-Ala)](n)-di-trans,octa-cis-undecaprenyl diphosphate + beta-D-GlcNAc-(1-&gt;4)-Mur2Ac(oyl-L-Ala-gamma-D-Glu-L-Lys-D-Ala-D-Ala)-di-trans,octa-cis-undecaprenyl diphosphate = [GlcNAc-(1-&gt;4)-Mur2Ac(oyl-L-Ala-gamma-D-Glu-L-Lys-D-Ala-D-Ala)](n+1)-di-trans,octa-cis-undecaprenyl diphosphate + di-trans,octa-cis-undecaprenyl diphosphate + H(+)</text>
        <dbReference type="Rhea" id="RHEA:23708"/>
        <dbReference type="Rhea" id="RHEA-COMP:9602"/>
        <dbReference type="Rhea" id="RHEA-COMP:9603"/>
        <dbReference type="ChEBI" id="CHEBI:15378"/>
        <dbReference type="ChEBI" id="CHEBI:58405"/>
        <dbReference type="ChEBI" id="CHEBI:60033"/>
        <dbReference type="ChEBI" id="CHEBI:78435"/>
        <dbReference type="EC" id="2.4.99.28"/>
    </reaction>
</comment>
<comment type="caution">
    <text evidence="12">The sequence shown here is derived from an EMBL/GenBank/DDBJ whole genome shotgun (WGS) entry which is preliminary data.</text>
</comment>
<proteinExistence type="predicted"/>
<dbReference type="PANTHER" id="PTHR32282">
    <property type="entry name" value="BINDING PROTEIN TRANSPEPTIDASE, PUTATIVE-RELATED"/>
    <property type="match status" value="1"/>
</dbReference>
<gene>
    <name evidence="12" type="ORF">ACFSCS_07515</name>
</gene>
<dbReference type="InterPro" id="IPR001264">
    <property type="entry name" value="Glyco_trans_51"/>
</dbReference>
<evidence type="ECO:0000256" key="5">
    <source>
        <dbReference type="ARBA" id="ARBA00022801"/>
    </source>
</evidence>
<evidence type="ECO:0000259" key="10">
    <source>
        <dbReference type="Pfam" id="PF00905"/>
    </source>
</evidence>
<accession>A0ABW4RVH6</accession>
<dbReference type="CDD" id="cd06577">
    <property type="entry name" value="PASTA_pknB"/>
    <property type="match status" value="1"/>
</dbReference>
<dbReference type="InterPro" id="IPR036950">
    <property type="entry name" value="PBP_transglycosylase"/>
</dbReference>
<keyword evidence="6" id="KW-0511">Multifunctional enzyme</keyword>
<protein>
    <submittedName>
        <fullName evidence="12">Transglycosylase domain-containing protein</fullName>
    </submittedName>
</protein>
<keyword evidence="5" id="KW-0378">Hydrolase</keyword>
<feature type="domain" description="Glycosyl transferase family 51" evidence="11">
    <location>
        <begin position="72"/>
        <end position="258"/>
    </location>
</feature>
<evidence type="ECO:0000256" key="1">
    <source>
        <dbReference type="ARBA" id="ARBA00022645"/>
    </source>
</evidence>
<keyword evidence="4" id="KW-0808">Transferase</keyword>
<dbReference type="SUPFAM" id="SSF56601">
    <property type="entry name" value="beta-lactamase/transpeptidase-like"/>
    <property type="match status" value="1"/>
</dbReference>
<evidence type="ECO:0000256" key="2">
    <source>
        <dbReference type="ARBA" id="ARBA00022670"/>
    </source>
</evidence>
<keyword evidence="1" id="KW-0121">Carboxypeptidase</keyword>
<dbReference type="Proteomes" id="UP001597326">
    <property type="component" value="Unassembled WGS sequence"/>
</dbReference>